<gene>
    <name evidence="1" type="ORF">JRO89_XS01G0271000</name>
</gene>
<evidence type="ECO:0008006" key="3">
    <source>
        <dbReference type="Google" id="ProtNLM"/>
    </source>
</evidence>
<dbReference type="InterPro" id="IPR029058">
    <property type="entry name" value="AB_hydrolase_fold"/>
</dbReference>
<accession>A0ABQ8IMD3</accession>
<sequence length="362" mass="39020">MLLYRMLNEDLIFRLVALLICSNSQTHLVLAKTDQKMAAVVETKPVVVEAKPNDSAAELLVFKLGSHTPTSITVETSNISSPPKSLFIVSPLEQGTYPVILFFPGTSLSNNGYSQLFQHISSHGFIVVSPQLYSLMPPCGNKEVDFAAQVTNWLPKGLKSNLPAANVEANLNKLVLAGHSRGGQTAFALSLGYATNPETPLDQFSALVAIDPVAGTNKCTELNPSILSYKTFDLTFPVTVIGTGLGGVAACMAPCAPEKANHEKFFKRSKAPDKAHFVTKDYGHMDVLDDCPSAFLSRVMSKCMCANGKGPREAMRRCVGGIVVAFLKDFFSGNLENGDFMKIVLDPSVAPAVLDCVQFVQE</sequence>
<keyword evidence="2" id="KW-1185">Reference proteome</keyword>
<dbReference type="EMBL" id="JAFEMO010000001">
    <property type="protein sequence ID" value="KAH7577589.1"/>
    <property type="molecule type" value="Genomic_DNA"/>
</dbReference>
<dbReference type="InterPro" id="IPR017395">
    <property type="entry name" value="Chlorophyllase-like"/>
</dbReference>
<proteinExistence type="predicted"/>
<organism evidence="1 2">
    <name type="scientific">Xanthoceras sorbifolium</name>
    <dbReference type="NCBI Taxonomy" id="99658"/>
    <lineage>
        <taxon>Eukaryota</taxon>
        <taxon>Viridiplantae</taxon>
        <taxon>Streptophyta</taxon>
        <taxon>Embryophyta</taxon>
        <taxon>Tracheophyta</taxon>
        <taxon>Spermatophyta</taxon>
        <taxon>Magnoliopsida</taxon>
        <taxon>eudicotyledons</taxon>
        <taxon>Gunneridae</taxon>
        <taxon>Pentapetalae</taxon>
        <taxon>rosids</taxon>
        <taxon>malvids</taxon>
        <taxon>Sapindales</taxon>
        <taxon>Sapindaceae</taxon>
        <taxon>Xanthoceroideae</taxon>
        <taxon>Xanthoceras</taxon>
    </lineage>
</organism>
<dbReference type="SUPFAM" id="SSF53474">
    <property type="entry name" value="alpha/beta-Hydrolases"/>
    <property type="match status" value="1"/>
</dbReference>
<dbReference type="Gene3D" id="3.40.50.1820">
    <property type="entry name" value="alpha/beta hydrolase"/>
    <property type="match status" value="2"/>
</dbReference>
<evidence type="ECO:0000313" key="1">
    <source>
        <dbReference type="EMBL" id="KAH7577589.1"/>
    </source>
</evidence>
<dbReference type="PANTHER" id="PTHR33428:SF10">
    <property type="entry name" value="CHLOROPHYLLASE-1"/>
    <property type="match status" value="1"/>
</dbReference>
<name>A0ABQ8IMD3_9ROSI</name>
<dbReference type="Proteomes" id="UP000827721">
    <property type="component" value="Unassembled WGS sequence"/>
</dbReference>
<comment type="caution">
    <text evidence="1">The sequence shown here is derived from an EMBL/GenBank/DDBJ whole genome shotgun (WGS) entry which is preliminary data.</text>
</comment>
<protein>
    <recommendedName>
        <fullName evidence="3">Chlorophyllase</fullName>
    </recommendedName>
</protein>
<evidence type="ECO:0000313" key="2">
    <source>
        <dbReference type="Proteomes" id="UP000827721"/>
    </source>
</evidence>
<reference evidence="1 2" key="1">
    <citation type="submission" date="2021-02" db="EMBL/GenBank/DDBJ databases">
        <title>Plant Genome Project.</title>
        <authorList>
            <person name="Zhang R.-G."/>
        </authorList>
    </citation>
    <scope>NUCLEOTIDE SEQUENCE [LARGE SCALE GENOMIC DNA]</scope>
    <source>
        <tissue evidence="1">Leaves</tissue>
    </source>
</reference>
<dbReference type="PANTHER" id="PTHR33428">
    <property type="entry name" value="CHLOROPHYLLASE-2, CHLOROPLASTIC"/>
    <property type="match status" value="1"/>
</dbReference>
<dbReference type="Pfam" id="PF07224">
    <property type="entry name" value="Chlorophyllase"/>
    <property type="match status" value="1"/>
</dbReference>